<sequence>MSYQHPYGNNPQWQHQPAPAADLQRAYDSALAAWMPLNTPPVQLSSNNPQQQYIQVLNQQRLQRLQKYRPTPAKKIASWIALGLGGLMAVSVFLPNDDVNALHGVIISLCTTVFFALPSGYWLWRNKQDQAKITQWMQANGAYRRDLSMMHNNDLALFADPEQLPEIPQRHWWVIWLVVAVAVVVIGQLSPDTVQPTPALDTTP</sequence>
<evidence type="ECO:0000313" key="3">
    <source>
        <dbReference type="Proteomes" id="UP000635902"/>
    </source>
</evidence>
<organism evidence="2 3">
    <name type="scientific">Corynebacterium suicordis DSM 45110</name>
    <dbReference type="NCBI Taxonomy" id="1121369"/>
    <lineage>
        <taxon>Bacteria</taxon>
        <taxon>Bacillati</taxon>
        <taxon>Actinomycetota</taxon>
        <taxon>Actinomycetes</taxon>
        <taxon>Mycobacteriales</taxon>
        <taxon>Corynebacteriaceae</taxon>
        <taxon>Corynebacterium</taxon>
    </lineage>
</organism>
<gene>
    <name evidence="2" type="ORF">IRY30_07570</name>
</gene>
<keyword evidence="3" id="KW-1185">Reference proteome</keyword>
<proteinExistence type="predicted"/>
<keyword evidence="1" id="KW-0812">Transmembrane</keyword>
<keyword evidence="1" id="KW-0472">Membrane</keyword>
<dbReference type="Proteomes" id="UP000635902">
    <property type="component" value="Unassembled WGS sequence"/>
</dbReference>
<feature type="transmembrane region" description="Helical" evidence="1">
    <location>
        <begin position="172"/>
        <end position="190"/>
    </location>
</feature>
<comment type="caution">
    <text evidence="2">The sequence shown here is derived from an EMBL/GenBank/DDBJ whole genome shotgun (WGS) entry which is preliminary data.</text>
</comment>
<protein>
    <submittedName>
        <fullName evidence="2">Uncharacterized protein</fullName>
    </submittedName>
</protein>
<evidence type="ECO:0000256" key="1">
    <source>
        <dbReference type="SAM" id="Phobius"/>
    </source>
</evidence>
<keyword evidence="1" id="KW-1133">Transmembrane helix</keyword>
<accession>A0ABR9ZKJ8</accession>
<feature type="transmembrane region" description="Helical" evidence="1">
    <location>
        <begin position="76"/>
        <end position="95"/>
    </location>
</feature>
<dbReference type="RefSeq" id="WP_194556818.1">
    <property type="nucleotide sequence ID" value="NZ_JADKMY010000002.1"/>
</dbReference>
<dbReference type="EMBL" id="JADKMY010000002">
    <property type="protein sequence ID" value="MBF4553935.1"/>
    <property type="molecule type" value="Genomic_DNA"/>
</dbReference>
<feature type="transmembrane region" description="Helical" evidence="1">
    <location>
        <begin position="101"/>
        <end position="124"/>
    </location>
</feature>
<evidence type="ECO:0000313" key="2">
    <source>
        <dbReference type="EMBL" id="MBF4553935.1"/>
    </source>
</evidence>
<reference evidence="2 3" key="1">
    <citation type="submission" date="2020-10" db="EMBL/GenBank/DDBJ databases">
        <title>Novel species in genus Corynebacterium.</title>
        <authorList>
            <person name="Zhang G."/>
        </authorList>
    </citation>
    <scope>NUCLEOTIDE SEQUENCE [LARGE SCALE GENOMIC DNA]</scope>
    <source>
        <strain evidence="2 3">DSM 45110</strain>
    </source>
</reference>
<name>A0ABR9ZKJ8_9CORY</name>